<keyword evidence="2" id="KW-0812">Transmembrane</keyword>
<feature type="region of interest" description="Disordered" evidence="1">
    <location>
        <begin position="1"/>
        <end position="80"/>
    </location>
</feature>
<evidence type="ECO:0000313" key="3">
    <source>
        <dbReference type="EMBL" id="SFD07933.1"/>
    </source>
</evidence>
<keyword evidence="2" id="KW-1133">Transmembrane helix</keyword>
<feature type="transmembrane region" description="Helical" evidence="2">
    <location>
        <begin position="599"/>
        <end position="621"/>
    </location>
</feature>
<dbReference type="InterPro" id="IPR029058">
    <property type="entry name" value="AB_hydrolase_fold"/>
</dbReference>
<feature type="compositionally biased region" description="Basic and acidic residues" evidence="1">
    <location>
        <begin position="56"/>
        <end position="70"/>
    </location>
</feature>
<protein>
    <recommendedName>
        <fullName evidence="5">Integral membrane protein</fullName>
    </recommendedName>
</protein>
<feature type="transmembrane region" description="Helical" evidence="2">
    <location>
        <begin position="558"/>
        <end position="579"/>
    </location>
</feature>
<organism evidence="3 4">
    <name type="scientific">Streptomyces aidingensis</name>
    <dbReference type="NCBI Taxonomy" id="910347"/>
    <lineage>
        <taxon>Bacteria</taxon>
        <taxon>Bacillati</taxon>
        <taxon>Actinomycetota</taxon>
        <taxon>Actinomycetes</taxon>
        <taxon>Kitasatosporales</taxon>
        <taxon>Streptomycetaceae</taxon>
        <taxon>Streptomyces</taxon>
    </lineage>
</organism>
<feature type="transmembrane region" description="Helical" evidence="2">
    <location>
        <begin position="149"/>
        <end position="172"/>
    </location>
</feature>
<name>A0A1I1PLT8_9ACTN</name>
<reference evidence="3 4" key="1">
    <citation type="submission" date="2016-10" db="EMBL/GenBank/DDBJ databases">
        <authorList>
            <person name="de Groot N.N."/>
        </authorList>
    </citation>
    <scope>NUCLEOTIDE SEQUENCE [LARGE SCALE GENOMIC DNA]</scope>
    <source>
        <strain evidence="3 4">CGMCC 4.5739</strain>
    </source>
</reference>
<feature type="transmembrane region" description="Helical" evidence="2">
    <location>
        <begin position="359"/>
        <end position="377"/>
    </location>
</feature>
<feature type="transmembrane region" description="Helical" evidence="2">
    <location>
        <begin position="397"/>
        <end position="417"/>
    </location>
</feature>
<feature type="transmembrane region" description="Helical" evidence="2">
    <location>
        <begin position="286"/>
        <end position="307"/>
    </location>
</feature>
<proteinExistence type="predicted"/>
<evidence type="ECO:0000256" key="2">
    <source>
        <dbReference type="SAM" id="Phobius"/>
    </source>
</evidence>
<feature type="compositionally biased region" description="Pro residues" evidence="1">
    <location>
        <begin position="15"/>
        <end position="32"/>
    </location>
</feature>
<feature type="compositionally biased region" description="Pro residues" evidence="1">
    <location>
        <begin position="818"/>
        <end position="827"/>
    </location>
</feature>
<accession>A0A1I1PLT8</accession>
<dbReference type="Proteomes" id="UP000199207">
    <property type="component" value="Unassembled WGS sequence"/>
</dbReference>
<feature type="transmembrane region" description="Helical" evidence="2">
    <location>
        <begin position="429"/>
        <end position="455"/>
    </location>
</feature>
<evidence type="ECO:0000256" key="1">
    <source>
        <dbReference type="SAM" id="MobiDB-lite"/>
    </source>
</evidence>
<evidence type="ECO:0000313" key="4">
    <source>
        <dbReference type="Proteomes" id="UP000199207"/>
    </source>
</evidence>
<feature type="transmembrane region" description="Helical" evidence="2">
    <location>
        <begin position="112"/>
        <end position="129"/>
    </location>
</feature>
<dbReference type="SUPFAM" id="SSF53474">
    <property type="entry name" value="alpha/beta-Hydrolases"/>
    <property type="match status" value="1"/>
</dbReference>
<dbReference type="AlphaFoldDB" id="A0A1I1PLT8"/>
<feature type="transmembrane region" description="Helical" evidence="2">
    <location>
        <begin position="204"/>
        <end position="221"/>
    </location>
</feature>
<keyword evidence="4" id="KW-1185">Reference proteome</keyword>
<dbReference type="RefSeq" id="WP_175541459.1">
    <property type="nucleotide sequence ID" value="NZ_FOLM01000009.1"/>
</dbReference>
<feature type="transmembrane region" description="Helical" evidence="2">
    <location>
        <begin position="319"/>
        <end position="339"/>
    </location>
</feature>
<gene>
    <name evidence="3" type="ORF">SAMN05421773_109124</name>
</gene>
<feature type="transmembrane region" description="Helical" evidence="2">
    <location>
        <begin position="486"/>
        <end position="507"/>
    </location>
</feature>
<dbReference type="STRING" id="910347.SAMN05421773_109124"/>
<keyword evidence="2" id="KW-0472">Membrane</keyword>
<dbReference type="EMBL" id="FOLM01000009">
    <property type="protein sequence ID" value="SFD07933.1"/>
    <property type="molecule type" value="Genomic_DNA"/>
</dbReference>
<evidence type="ECO:0008006" key="5">
    <source>
        <dbReference type="Google" id="ProtNLM"/>
    </source>
</evidence>
<feature type="region of interest" description="Disordered" evidence="1">
    <location>
        <begin position="244"/>
        <end position="264"/>
    </location>
</feature>
<sequence length="841" mass="87954">MAGTTAEGNGGEAPPGAPAEPGPRSAPGPVPAAAPAGERTPAPALELLVHGVGGARPEEMLGDPRTERITGDGTASVHRRTEDARDRLWDDRQPLREAYTWSNLTSGNGARALWLLLLPFMIVNMAHWMRPPAGGHRTTHRVYDIAGRLLALSLTVLLVCGACAVALDLFAWQCAATESCAGRRDWTGFLAGGNGWWTEPGRRLLLAAALPLLLIWLLWWLSHRTWSAYESAYPPPLAELLRGGGDRGRRPGPGTRPGGSAAAGHPNLLALPGFWFGRGIVSRLRAAHTCAGLLTVGGALLTASWRYDHGPHGSAPLAAASWLLAALLVTGCAAVLLVIAAQGRTELEYGTADDRCHPLILTWLPAATGVLLALVLLHTAWHRPGWHSTGMHPGNGVFTALTVTQGVLLAVLAAAALRLHRRSDPARRGVLGGLAGPCCAVLACALAAVLTGGAVQRLADWLDPGSRLGTPGTIPGPTVLLSWQAAAIPTLLAVVLLLALPAGLSVWRQTRRLAPGVRDAYPEEQGGGAADDLPHERHSLRVAGAVARARLTDSAPRLVGAVGAAGVLLGFVAVAGAGLTGEAPRAAAEDTPGPLAGFAAVSQAAGSWVMGIGVVLLLAVGRRAYRDHGARRTIGILWDVGTFWPRSAHPFAPPCYAERAVPDLTWRMTHWTGTTGGTVVISGHSQGSVLAAAAVWQLDPATRRRVALLTHGSPLCRLYGRWFPKYFGPHALAGLAGAVPRWRNLWRHTDPIGGPVGVTGPDGAPVDRAALRDPQCFGRTPRRPLPEPVLGHGDYAADPAYAEERAALHRALAGRPAFPVPEQPAPPHTRGKAPGTAPAGG</sequence>
<feature type="region of interest" description="Disordered" evidence="1">
    <location>
        <begin position="813"/>
        <end position="841"/>
    </location>
</feature>